<dbReference type="RefSeq" id="WP_120516598.1">
    <property type="nucleotide sequence ID" value="NZ_QXZY01000006.1"/>
</dbReference>
<dbReference type="PROSITE" id="PS50293">
    <property type="entry name" value="TPR_REGION"/>
    <property type="match status" value="1"/>
</dbReference>
<dbReference type="Pfam" id="PF13424">
    <property type="entry name" value="TPR_12"/>
    <property type="match status" value="3"/>
</dbReference>
<comment type="caution">
    <text evidence="4">The sequence shown here is derived from an EMBL/GenBank/DDBJ whole genome shotgun (WGS) entry which is preliminary data.</text>
</comment>
<reference evidence="5" key="1">
    <citation type="submission" date="2018-11" db="EMBL/GenBank/DDBJ databases">
        <title>Chitinophaga lutea sp.nov., isolate from arsenic contaminated soil.</title>
        <authorList>
            <person name="Zong Y."/>
        </authorList>
    </citation>
    <scope>NUCLEOTIDE SEQUENCE [LARGE SCALE GENOMIC DNA]</scope>
    <source>
        <strain evidence="5">YLT18</strain>
    </source>
</reference>
<dbReference type="GO" id="GO:0006355">
    <property type="term" value="P:regulation of DNA-templated transcription"/>
    <property type="evidence" value="ECO:0007669"/>
    <property type="project" value="InterPro"/>
</dbReference>
<evidence type="ECO:0000313" key="5">
    <source>
        <dbReference type="Proteomes" id="UP000279089"/>
    </source>
</evidence>
<gene>
    <name evidence="4" type="ORF">EG028_10440</name>
</gene>
<dbReference type="InterPro" id="IPR011990">
    <property type="entry name" value="TPR-like_helical_dom_sf"/>
</dbReference>
<feature type="repeat" description="TPR" evidence="1">
    <location>
        <begin position="180"/>
        <end position="213"/>
    </location>
</feature>
<name>A0A3N4MCA6_9BACT</name>
<evidence type="ECO:0000256" key="3">
    <source>
        <dbReference type="SAM" id="SignalP"/>
    </source>
</evidence>
<dbReference type="PANTHER" id="PTHR10098">
    <property type="entry name" value="RAPSYN-RELATED"/>
    <property type="match status" value="1"/>
</dbReference>
<dbReference type="SMART" id="SM00028">
    <property type="entry name" value="TPR"/>
    <property type="match status" value="5"/>
</dbReference>
<dbReference type="PROSITE" id="PS50005">
    <property type="entry name" value="TPR"/>
    <property type="match status" value="2"/>
</dbReference>
<keyword evidence="3" id="KW-0732">Signal</keyword>
<dbReference type="InterPro" id="IPR019734">
    <property type="entry name" value="TPR_rpt"/>
</dbReference>
<protein>
    <submittedName>
        <fullName evidence="4">Uncharacterized protein</fullName>
    </submittedName>
</protein>
<feature type="chain" id="PRO_5018217914" evidence="3">
    <location>
        <begin position="19"/>
        <end position="527"/>
    </location>
</feature>
<dbReference type="GO" id="GO:0003677">
    <property type="term" value="F:DNA binding"/>
    <property type="evidence" value="ECO:0007669"/>
    <property type="project" value="InterPro"/>
</dbReference>
<dbReference type="OrthoDB" id="1523128at2"/>
<keyword evidence="2" id="KW-1133">Transmembrane helix</keyword>
<feature type="signal peptide" evidence="3">
    <location>
        <begin position="1"/>
        <end position="18"/>
    </location>
</feature>
<keyword evidence="5" id="KW-1185">Reference proteome</keyword>
<dbReference type="Gene3D" id="1.25.40.10">
    <property type="entry name" value="Tetratricopeptide repeat domain"/>
    <property type="match status" value="1"/>
</dbReference>
<sequence length="527" mass="61378">MKPIALIFLLLPVLRVFAQSDEPMMISRAGAPATIADAEFPALKDSLDRALERNDNLTAARLLSRMGNQCYHLGYYPQALDYHLQAGKLYRKEKQWQLLADNLNDIGTLYYYNRQPQLARRQYDEALGLYRQAGNSNGMAQTNGRIGHLYEKQQHYDSAYFYQHKALEIFSHTDNRTGMAKIYENLGSIHEDLAQYDTAYRYFRQALELNLQNGDRPATIEIYNNLGDILRKTGKYQESLAYSRNALDLALETREEYQLSSAYRDIAKAYNLLGRNDSAFYYLELSRENLLTIYSRESSKQLSILQTMYDTGKKDLEIVNLKNTRKTAIALVIGALLLAALGVLIISRQRLKIRNAALLRMQEQQQFRTRTELLQMQEQNLKQELEVRSKVLGTHTLHIIQKNQLLEEIHLKLEEMVKDDRRDQKKQLKQLQQLIHQNFNHDQHWDEFRSIFEQIHQSFFDKLKQYCATLTANDLRLVALLKMNLSSNDIAILLGISQDSLRVVRYRLRKKLNLRQGESLSIFIQSL</sequence>
<dbReference type="EMBL" id="RMBX01000005">
    <property type="protein sequence ID" value="RPD41321.1"/>
    <property type="molecule type" value="Genomic_DNA"/>
</dbReference>
<dbReference type="SUPFAM" id="SSF48452">
    <property type="entry name" value="TPR-like"/>
    <property type="match status" value="2"/>
</dbReference>
<feature type="repeat" description="TPR" evidence="1">
    <location>
        <begin position="220"/>
        <end position="253"/>
    </location>
</feature>
<evidence type="ECO:0000256" key="1">
    <source>
        <dbReference type="PROSITE-ProRule" id="PRU00339"/>
    </source>
</evidence>
<dbReference type="AlphaFoldDB" id="A0A3N4MCA6"/>
<keyword evidence="2" id="KW-0472">Membrane</keyword>
<dbReference type="Proteomes" id="UP000279089">
    <property type="component" value="Unassembled WGS sequence"/>
</dbReference>
<keyword evidence="1" id="KW-0802">TPR repeat</keyword>
<evidence type="ECO:0000256" key="2">
    <source>
        <dbReference type="SAM" id="Phobius"/>
    </source>
</evidence>
<feature type="transmembrane region" description="Helical" evidence="2">
    <location>
        <begin position="328"/>
        <end position="346"/>
    </location>
</feature>
<dbReference type="SUPFAM" id="SSF46894">
    <property type="entry name" value="C-terminal effector domain of the bipartite response regulators"/>
    <property type="match status" value="1"/>
</dbReference>
<keyword evidence="2" id="KW-0812">Transmembrane</keyword>
<organism evidence="4 5">
    <name type="scientific">Chitinophaga barathri</name>
    <dbReference type="NCBI Taxonomy" id="1647451"/>
    <lineage>
        <taxon>Bacteria</taxon>
        <taxon>Pseudomonadati</taxon>
        <taxon>Bacteroidota</taxon>
        <taxon>Chitinophagia</taxon>
        <taxon>Chitinophagales</taxon>
        <taxon>Chitinophagaceae</taxon>
        <taxon>Chitinophaga</taxon>
    </lineage>
</organism>
<proteinExistence type="predicted"/>
<evidence type="ECO:0000313" key="4">
    <source>
        <dbReference type="EMBL" id="RPD41321.1"/>
    </source>
</evidence>
<accession>A0A3N4MCA6</accession>
<dbReference type="InterPro" id="IPR016032">
    <property type="entry name" value="Sig_transdc_resp-reg_C-effctor"/>
</dbReference>